<reference evidence="1" key="1">
    <citation type="submission" date="2014-09" db="EMBL/GenBank/DDBJ databases">
        <authorList>
            <person name="Magalhaes I.L.F."/>
            <person name="Oliveira U."/>
            <person name="Santos F.R."/>
            <person name="Vidigal T.H.D.A."/>
            <person name="Brescovit A.D."/>
            <person name="Santos A.J."/>
        </authorList>
    </citation>
    <scope>NUCLEOTIDE SEQUENCE</scope>
    <source>
        <tissue evidence="1">Shoot tissue taken approximately 20 cm above the soil surface</tissue>
    </source>
</reference>
<accession>A0A0A8ZK58</accession>
<organism evidence="1">
    <name type="scientific">Arundo donax</name>
    <name type="common">Giant reed</name>
    <name type="synonym">Donax arundinaceus</name>
    <dbReference type="NCBI Taxonomy" id="35708"/>
    <lineage>
        <taxon>Eukaryota</taxon>
        <taxon>Viridiplantae</taxon>
        <taxon>Streptophyta</taxon>
        <taxon>Embryophyta</taxon>
        <taxon>Tracheophyta</taxon>
        <taxon>Spermatophyta</taxon>
        <taxon>Magnoliopsida</taxon>
        <taxon>Liliopsida</taxon>
        <taxon>Poales</taxon>
        <taxon>Poaceae</taxon>
        <taxon>PACMAD clade</taxon>
        <taxon>Arundinoideae</taxon>
        <taxon>Arundineae</taxon>
        <taxon>Arundo</taxon>
    </lineage>
</organism>
<proteinExistence type="predicted"/>
<sequence>MWLGGKLEVAFYY</sequence>
<reference evidence="1" key="2">
    <citation type="journal article" date="2015" name="Data Brief">
        <title>Shoot transcriptome of the giant reed, Arundo donax.</title>
        <authorList>
            <person name="Barrero R.A."/>
            <person name="Guerrero F.D."/>
            <person name="Moolhuijzen P."/>
            <person name="Goolsby J.A."/>
            <person name="Tidwell J."/>
            <person name="Bellgard S.E."/>
            <person name="Bellgard M.I."/>
        </authorList>
    </citation>
    <scope>NUCLEOTIDE SEQUENCE</scope>
    <source>
        <tissue evidence="1">Shoot tissue taken approximately 20 cm above the soil surface</tissue>
    </source>
</reference>
<evidence type="ECO:0000313" key="1">
    <source>
        <dbReference type="EMBL" id="JAD39804.1"/>
    </source>
</evidence>
<name>A0A0A8ZK58_ARUDO</name>
<dbReference type="EMBL" id="GBRH01258091">
    <property type="protein sequence ID" value="JAD39804.1"/>
    <property type="molecule type" value="Transcribed_RNA"/>
</dbReference>
<protein>
    <submittedName>
        <fullName evidence="1">Uncharacterized protein</fullName>
    </submittedName>
</protein>